<keyword evidence="1" id="KW-1133">Transmembrane helix</keyword>
<evidence type="ECO:0000256" key="1">
    <source>
        <dbReference type="SAM" id="Phobius"/>
    </source>
</evidence>
<gene>
    <name evidence="2" type="ORF">GRI43_04135</name>
</gene>
<dbReference type="EMBL" id="WTYP01000001">
    <property type="protein sequence ID" value="MXP46585.1"/>
    <property type="molecule type" value="Genomic_DNA"/>
</dbReference>
<keyword evidence="1" id="KW-0812">Transmembrane</keyword>
<evidence type="ECO:0000313" key="3">
    <source>
        <dbReference type="Proteomes" id="UP000471435"/>
    </source>
</evidence>
<dbReference type="AlphaFoldDB" id="A0A6I4UYL8"/>
<evidence type="ECO:0000313" key="2">
    <source>
        <dbReference type="EMBL" id="MXP46585.1"/>
    </source>
</evidence>
<keyword evidence="3" id="KW-1185">Reference proteome</keyword>
<dbReference type="RefSeq" id="WP_160729803.1">
    <property type="nucleotide sequence ID" value="NZ_WTYP01000001.1"/>
</dbReference>
<name>A0A6I4UYL8_9SPHN</name>
<reference evidence="2 3" key="1">
    <citation type="submission" date="2019-12" db="EMBL/GenBank/DDBJ databases">
        <title>Genomic-based taxomic classification of the family Erythrobacteraceae.</title>
        <authorList>
            <person name="Xu L."/>
        </authorList>
    </citation>
    <scope>NUCLEOTIDE SEQUENCE [LARGE SCALE GENOMIC DNA]</scope>
    <source>
        <strain evidence="2 3">SW-109</strain>
    </source>
</reference>
<sequence length="106" mass="11532">MTVEGHKISLPKEQVTQGLALAVLLLLTGLAIAGPSGLLAWSENSQILDQRHQQIATLTEERDALRNRVDLLDPANADPDLVGEELRKNLNVVHPDEVVLTLPAQD</sequence>
<keyword evidence="1" id="KW-0472">Membrane</keyword>
<proteinExistence type="predicted"/>
<dbReference type="Proteomes" id="UP000471435">
    <property type="component" value="Unassembled WGS sequence"/>
</dbReference>
<dbReference type="Pfam" id="PF04977">
    <property type="entry name" value="DivIC"/>
    <property type="match status" value="1"/>
</dbReference>
<feature type="transmembrane region" description="Helical" evidence="1">
    <location>
        <begin position="20"/>
        <end position="41"/>
    </location>
</feature>
<dbReference type="InterPro" id="IPR007060">
    <property type="entry name" value="FtsL/DivIC"/>
</dbReference>
<accession>A0A6I4UYL8</accession>
<protein>
    <submittedName>
        <fullName evidence="2">Septum formation initiator</fullName>
    </submittedName>
</protein>
<organism evidence="2 3">
    <name type="scientific">Pontixanthobacter luteolus</name>
    <dbReference type="NCBI Taxonomy" id="295089"/>
    <lineage>
        <taxon>Bacteria</taxon>
        <taxon>Pseudomonadati</taxon>
        <taxon>Pseudomonadota</taxon>
        <taxon>Alphaproteobacteria</taxon>
        <taxon>Sphingomonadales</taxon>
        <taxon>Erythrobacteraceae</taxon>
        <taxon>Pontixanthobacter</taxon>
    </lineage>
</organism>
<comment type="caution">
    <text evidence="2">The sequence shown here is derived from an EMBL/GenBank/DDBJ whole genome shotgun (WGS) entry which is preliminary data.</text>
</comment>
<dbReference type="OrthoDB" id="9815600at2"/>